<dbReference type="GO" id="GO:0004672">
    <property type="term" value="F:protein kinase activity"/>
    <property type="evidence" value="ECO:0007669"/>
    <property type="project" value="InterPro"/>
</dbReference>
<dbReference type="InterPro" id="IPR011009">
    <property type="entry name" value="Kinase-like_dom_sf"/>
</dbReference>
<dbReference type="AlphaFoldDB" id="A0A0D2JZT3"/>
<dbReference type="SUPFAM" id="SSF56112">
    <property type="entry name" value="Protein kinase-like (PK-like)"/>
    <property type="match status" value="1"/>
</dbReference>
<keyword evidence="3" id="KW-1185">Reference proteome</keyword>
<sequence length="332" mass="36273">MTDEDHVQTAPHSAVVLARQPKRWYRNGDVLYESGDTKVFVTQLDGHLYVVKSLVLRAPPKGNIWLSSNLPWISELVKREIAVHRRVRSPYIPALLAVSKGKRHTDLVYEYGGADITYFISADGSWRGRERNLELSKAATRAMLDVLAACEKEGRCHTNLNPQKLLIAKPPPPATRWCRPEPLHVSVTGVAAALPFGHVCNPCFETLPPEAWAAGLQPDGRTFDARCAAAATGPAFHVYSMGVTAAALALGRNPLVPTRGEVEAEAAAAAAAAAGDGEPMPATADGDCLGIRELMVFERALHGLLAPFGGGKLRLQELPLRRWQERPRLYWQ</sequence>
<dbReference type="PROSITE" id="PS50011">
    <property type="entry name" value="PROTEIN_KINASE_DOM"/>
    <property type="match status" value="1"/>
</dbReference>
<evidence type="ECO:0000313" key="2">
    <source>
        <dbReference type="EMBL" id="KIZ04008.1"/>
    </source>
</evidence>
<evidence type="ECO:0000259" key="1">
    <source>
        <dbReference type="PROSITE" id="PS50011"/>
    </source>
</evidence>
<evidence type="ECO:0000313" key="3">
    <source>
        <dbReference type="Proteomes" id="UP000054498"/>
    </source>
</evidence>
<dbReference type="SMART" id="SM00220">
    <property type="entry name" value="S_TKc"/>
    <property type="match status" value="1"/>
</dbReference>
<dbReference type="Gene3D" id="1.10.510.10">
    <property type="entry name" value="Transferase(Phosphotransferase) domain 1"/>
    <property type="match status" value="1"/>
</dbReference>
<dbReference type="GO" id="GO:0005524">
    <property type="term" value="F:ATP binding"/>
    <property type="evidence" value="ECO:0007669"/>
    <property type="project" value="InterPro"/>
</dbReference>
<dbReference type="KEGG" id="mng:MNEG_3946"/>
<dbReference type="EMBL" id="KK100742">
    <property type="protein sequence ID" value="KIZ04008.1"/>
    <property type="molecule type" value="Genomic_DNA"/>
</dbReference>
<dbReference type="RefSeq" id="XP_013903027.1">
    <property type="nucleotide sequence ID" value="XM_014047573.1"/>
</dbReference>
<proteinExistence type="predicted"/>
<dbReference type="Proteomes" id="UP000054498">
    <property type="component" value="Unassembled WGS sequence"/>
</dbReference>
<dbReference type="InterPro" id="IPR000719">
    <property type="entry name" value="Prot_kinase_dom"/>
</dbReference>
<reference evidence="2 3" key="1">
    <citation type="journal article" date="2013" name="BMC Genomics">
        <title>Reconstruction of the lipid metabolism for the microalga Monoraphidium neglectum from its genome sequence reveals characteristics suitable for biofuel production.</title>
        <authorList>
            <person name="Bogen C."/>
            <person name="Al-Dilaimi A."/>
            <person name="Albersmeier A."/>
            <person name="Wichmann J."/>
            <person name="Grundmann M."/>
            <person name="Rupp O."/>
            <person name="Lauersen K.J."/>
            <person name="Blifernez-Klassen O."/>
            <person name="Kalinowski J."/>
            <person name="Goesmann A."/>
            <person name="Mussgnug J.H."/>
            <person name="Kruse O."/>
        </authorList>
    </citation>
    <scope>NUCLEOTIDE SEQUENCE [LARGE SCALE GENOMIC DNA]</scope>
    <source>
        <strain evidence="2 3">SAG 48.87</strain>
    </source>
</reference>
<gene>
    <name evidence="2" type="ORF">MNEG_3946</name>
</gene>
<name>A0A0D2JZT3_9CHLO</name>
<feature type="domain" description="Protein kinase" evidence="1">
    <location>
        <begin position="25"/>
        <end position="332"/>
    </location>
</feature>
<protein>
    <recommendedName>
        <fullName evidence="1">Protein kinase domain-containing protein</fullName>
    </recommendedName>
</protein>
<accession>A0A0D2JZT3</accession>
<organism evidence="2 3">
    <name type="scientific">Monoraphidium neglectum</name>
    <dbReference type="NCBI Taxonomy" id="145388"/>
    <lineage>
        <taxon>Eukaryota</taxon>
        <taxon>Viridiplantae</taxon>
        <taxon>Chlorophyta</taxon>
        <taxon>core chlorophytes</taxon>
        <taxon>Chlorophyceae</taxon>
        <taxon>CS clade</taxon>
        <taxon>Sphaeropleales</taxon>
        <taxon>Selenastraceae</taxon>
        <taxon>Monoraphidium</taxon>
    </lineage>
</organism>
<dbReference type="GeneID" id="25736824"/>